<gene>
    <name evidence="1" type="ORF">PLEPLA_LOCUS38327</name>
</gene>
<keyword evidence="2" id="KW-1185">Reference proteome</keyword>
<evidence type="ECO:0000313" key="1">
    <source>
        <dbReference type="EMBL" id="CAB1450635.1"/>
    </source>
</evidence>
<sequence>MRGREGDRQTGRRREGYLAVSLDGCRAIFPSPLTVTPEVKTTSSSVQVQVHGGFKANKASYQAQQSGFPEPVGEWPAKGREILLVNHAARTPLLTGDFVYFVLLPLSYPVDKAGQPGISLTGLGCDVSTAARGGGLLGNAACCIDASAGPGLVVRGRDPPR</sequence>
<name>A0A9N7VJ45_PLEPL</name>
<dbReference type="AlphaFoldDB" id="A0A9N7VJ45"/>
<dbReference type="EMBL" id="CADEAL010004061">
    <property type="protein sequence ID" value="CAB1450635.1"/>
    <property type="molecule type" value="Genomic_DNA"/>
</dbReference>
<protein>
    <submittedName>
        <fullName evidence="1">Uncharacterized protein</fullName>
    </submittedName>
</protein>
<accession>A0A9N7VJ45</accession>
<dbReference type="Proteomes" id="UP001153269">
    <property type="component" value="Unassembled WGS sequence"/>
</dbReference>
<comment type="caution">
    <text evidence="1">The sequence shown here is derived from an EMBL/GenBank/DDBJ whole genome shotgun (WGS) entry which is preliminary data.</text>
</comment>
<proteinExistence type="predicted"/>
<reference evidence="1" key="1">
    <citation type="submission" date="2020-03" db="EMBL/GenBank/DDBJ databases">
        <authorList>
            <person name="Weist P."/>
        </authorList>
    </citation>
    <scope>NUCLEOTIDE SEQUENCE</scope>
</reference>
<organism evidence="1 2">
    <name type="scientific">Pleuronectes platessa</name>
    <name type="common">European plaice</name>
    <dbReference type="NCBI Taxonomy" id="8262"/>
    <lineage>
        <taxon>Eukaryota</taxon>
        <taxon>Metazoa</taxon>
        <taxon>Chordata</taxon>
        <taxon>Craniata</taxon>
        <taxon>Vertebrata</taxon>
        <taxon>Euteleostomi</taxon>
        <taxon>Actinopterygii</taxon>
        <taxon>Neopterygii</taxon>
        <taxon>Teleostei</taxon>
        <taxon>Neoteleostei</taxon>
        <taxon>Acanthomorphata</taxon>
        <taxon>Carangaria</taxon>
        <taxon>Pleuronectiformes</taxon>
        <taxon>Pleuronectoidei</taxon>
        <taxon>Pleuronectidae</taxon>
        <taxon>Pleuronectes</taxon>
    </lineage>
</organism>
<evidence type="ECO:0000313" key="2">
    <source>
        <dbReference type="Proteomes" id="UP001153269"/>
    </source>
</evidence>